<evidence type="ECO:0000313" key="1">
    <source>
        <dbReference type="EMBL" id="MEJ1090985.1"/>
    </source>
</evidence>
<comment type="caution">
    <text evidence="1">The sequence shown here is derived from an EMBL/GenBank/DDBJ whole genome shotgun (WGS) entry which is preliminary data.</text>
</comment>
<proteinExistence type="predicted"/>
<sequence>MPESQVALQVQFAAMDAGDGSDPRERGLAILRRERVLSALRDASAPWTDQEEAVLLIPVTDDGHVVALDVDDRLAFELDVERLRALFSEAGLTLWLQSPRDLDEDDAELSGVDEETLAALEREFESGDIDPHDDDADAADDDEVPDDLFAVEPVRVAEFSHRGPFVARLMAQMLDTDVSYRAQADWSLLQYRTGEAHSVVTASGVDGVVIVLNVPAQGDAWIEVTGTDGETSWFWPNIERDTRPVLDVESIAVPEIADLYRRMLSEADGSLDELAALDLGTEVDLASAYRACAPEAVGGTIGQDARLRAFLVALGAPAELVDQALSESDGDDTTQRFTANGWPALARDVFVGGLGEALSLTKRDRPIARFTRALNRRPLLGAALSAAELTTGAALTRSRSRAVRVVGVLVIIDAVVDLAIWTTRWRLRTRAGKASR</sequence>
<dbReference type="RefSeq" id="WP_337318055.1">
    <property type="nucleotide sequence ID" value="NZ_JBBDGN010000002.1"/>
</dbReference>
<reference evidence="1 2" key="1">
    <citation type="submission" date="2024-02" db="EMBL/GenBank/DDBJ databases">
        <authorList>
            <person name="Saticioglu I.B."/>
        </authorList>
    </citation>
    <scope>NUCLEOTIDE SEQUENCE [LARGE SCALE GENOMIC DNA]</scope>
    <source>
        <strain evidence="1 2">Mu-43</strain>
    </source>
</reference>
<dbReference type="Proteomes" id="UP001366085">
    <property type="component" value="Unassembled WGS sequence"/>
</dbReference>
<organism evidence="1 2">
    <name type="scientific">Microbacterium istanbulense</name>
    <dbReference type="NCBI Taxonomy" id="3122049"/>
    <lineage>
        <taxon>Bacteria</taxon>
        <taxon>Bacillati</taxon>
        <taxon>Actinomycetota</taxon>
        <taxon>Actinomycetes</taxon>
        <taxon>Micrococcales</taxon>
        <taxon>Microbacteriaceae</taxon>
        <taxon>Microbacterium</taxon>
    </lineage>
</organism>
<accession>A0ABU8LIZ0</accession>
<evidence type="ECO:0000313" key="2">
    <source>
        <dbReference type="Proteomes" id="UP001366085"/>
    </source>
</evidence>
<dbReference type="EMBL" id="JBBDGN010000002">
    <property type="protein sequence ID" value="MEJ1090985.1"/>
    <property type="molecule type" value="Genomic_DNA"/>
</dbReference>
<keyword evidence="2" id="KW-1185">Reference proteome</keyword>
<protein>
    <submittedName>
        <fullName evidence="1">Uncharacterized protein</fullName>
    </submittedName>
</protein>
<gene>
    <name evidence="1" type="ORF">WDU93_04700</name>
</gene>
<name>A0ABU8LIZ0_9MICO</name>